<dbReference type="PANTHER" id="PTHR42954">
    <property type="entry name" value="FE(2+) TRANSPORT PROTEIN A"/>
    <property type="match status" value="1"/>
</dbReference>
<dbReference type="KEGG" id="hhw:NCTC503_00952"/>
<sequence length="74" mass="7888">MCICDLNLGEKAFISSIGGNEKLVKRLQALGCIEGTEICLCAKAPLGDPLVLNVRGFSIALRKSDAKNILIKEA</sequence>
<dbReference type="InterPro" id="IPR038157">
    <property type="entry name" value="FeoA_core_dom"/>
</dbReference>
<dbReference type="RefSeq" id="WP_138209658.1">
    <property type="nucleotide sequence ID" value="NZ_CBCRUQ010000004.1"/>
</dbReference>
<dbReference type="PANTHER" id="PTHR42954:SF2">
    <property type="entry name" value="FE(2+) TRANSPORT PROTEIN A"/>
    <property type="match status" value="1"/>
</dbReference>
<feature type="domain" description="Ferrous iron transporter FeoA-like" evidence="2">
    <location>
        <begin position="1"/>
        <end position="73"/>
    </location>
</feature>
<name>A0A4U9R582_HATHI</name>
<dbReference type="AlphaFoldDB" id="A0A4U9R582"/>
<dbReference type="InterPro" id="IPR007167">
    <property type="entry name" value="Fe-transptr_FeoA-like"/>
</dbReference>
<accession>A0A4U9R582</accession>
<dbReference type="GO" id="GO:0046914">
    <property type="term" value="F:transition metal ion binding"/>
    <property type="evidence" value="ECO:0007669"/>
    <property type="project" value="InterPro"/>
</dbReference>
<dbReference type="SUPFAM" id="SSF50037">
    <property type="entry name" value="C-terminal domain of transcriptional repressors"/>
    <property type="match status" value="1"/>
</dbReference>
<evidence type="ECO:0000259" key="2">
    <source>
        <dbReference type="SMART" id="SM00899"/>
    </source>
</evidence>
<evidence type="ECO:0000313" key="4">
    <source>
        <dbReference type="Proteomes" id="UP000308489"/>
    </source>
</evidence>
<evidence type="ECO:0000256" key="1">
    <source>
        <dbReference type="ARBA" id="ARBA00023004"/>
    </source>
</evidence>
<gene>
    <name evidence="3" type="ORF">NCTC503_00952</name>
</gene>
<organism evidence="3 4">
    <name type="scientific">Hathewaya histolytica</name>
    <name type="common">Clostridium histolyticum</name>
    <dbReference type="NCBI Taxonomy" id="1498"/>
    <lineage>
        <taxon>Bacteria</taxon>
        <taxon>Bacillati</taxon>
        <taxon>Bacillota</taxon>
        <taxon>Clostridia</taxon>
        <taxon>Eubacteriales</taxon>
        <taxon>Clostridiaceae</taxon>
        <taxon>Hathewaya</taxon>
    </lineage>
</organism>
<dbReference type="Proteomes" id="UP000308489">
    <property type="component" value="Chromosome 1"/>
</dbReference>
<proteinExistence type="predicted"/>
<dbReference type="EMBL" id="LR590481">
    <property type="protein sequence ID" value="VTQ86584.1"/>
    <property type="molecule type" value="Genomic_DNA"/>
</dbReference>
<evidence type="ECO:0000313" key="3">
    <source>
        <dbReference type="EMBL" id="VTQ86584.1"/>
    </source>
</evidence>
<dbReference type="SMART" id="SM00899">
    <property type="entry name" value="FeoA"/>
    <property type="match status" value="1"/>
</dbReference>
<dbReference type="Pfam" id="PF04023">
    <property type="entry name" value="FeoA"/>
    <property type="match status" value="1"/>
</dbReference>
<dbReference type="InterPro" id="IPR008988">
    <property type="entry name" value="Transcriptional_repressor_C"/>
</dbReference>
<protein>
    <submittedName>
        <fullName evidence="3">FeoA family protein</fullName>
    </submittedName>
</protein>
<reference evidence="3 4" key="1">
    <citation type="submission" date="2019-05" db="EMBL/GenBank/DDBJ databases">
        <authorList>
            <consortium name="Pathogen Informatics"/>
        </authorList>
    </citation>
    <scope>NUCLEOTIDE SEQUENCE [LARGE SCALE GENOMIC DNA]</scope>
    <source>
        <strain evidence="3 4">NCTC503</strain>
    </source>
</reference>
<dbReference type="InterPro" id="IPR052713">
    <property type="entry name" value="FeoA"/>
</dbReference>
<dbReference type="Gene3D" id="2.30.30.90">
    <property type="match status" value="1"/>
</dbReference>
<keyword evidence="4" id="KW-1185">Reference proteome</keyword>
<keyword evidence="1" id="KW-0408">Iron</keyword>
<dbReference type="OrthoDB" id="9811076at2"/>